<gene>
    <name evidence="3" type="ORF">E7Y31_04240</name>
</gene>
<dbReference type="InterPro" id="IPR010095">
    <property type="entry name" value="Cas12f1-like_TNB"/>
</dbReference>
<evidence type="ECO:0000313" key="3">
    <source>
        <dbReference type="EMBL" id="THJ75641.1"/>
    </source>
</evidence>
<dbReference type="AlphaFoldDB" id="A0A4S5ET51"/>
<accession>A0A4S5ET51</accession>
<dbReference type="Proteomes" id="UP000305282">
    <property type="component" value="Unassembled WGS sequence"/>
</dbReference>
<dbReference type="Pfam" id="PF07282">
    <property type="entry name" value="Cas12f1-like_TNB"/>
    <property type="match status" value="1"/>
</dbReference>
<evidence type="ECO:0000313" key="4">
    <source>
        <dbReference type="Proteomes" id="UP000305282"/>
    </source>
</evidence>
<comment type="caution">
    <text evidence="3">The sequence shown here is derived from an EMBL/GenBank/DDBJ whole genome shotgun (WGS) entry which is preliminary data.</text>
</comment>
<keyword evidence="4" id="KW-1185">Reference proteome</keyword>
<dbReference type="EMBL" id="SSXH01000057">
    <property type="protein sequence ID" value="THJ75641.1"/>
    <property type="molecule type" value="Genomic_DNA"/>
</dbReference>
<organism evidence="3 4">
    <name type="scientific">Candidatus Frankia alpina</name>
    <dbReference type="NCBI Taxonomy" id="2699483"/>
    <lineage>
        <taxon>Bacteria</taxon>
        <taxon>Bacillati</taxon>
        <taxon>Actinomycetota</taxon>
        <taxon>Actinomycetes</taxon>
        <taxon>Frankiales</taxon>
        <taxon>Frankiaceae</taxon>
        <taxon>Frankia</taxon>
    </lineage>
</organism>
<protein>
    <submittedName>
        <fullName evidence="3">Transposase</fullName>
    </submittedName>
</protein>
<reference evidence="3 4" key="1">
    <citation type="submission" date="2019-04" db="EMBL/GenBank/DDBJ databases">
        <title>Draft genome sequences for three unisolated Alnus-infective Frankia Sp+ strains, AgTrS, AiOr and AvVan, the first sequenced Frankia strains able to sporulate in-planta.</title>
        <authorList>
            <person name="Bethencourt L."/>
            <person name="Vautrin F."/>
            <person name="Taib N."/>
            <person name="Dubost A."/>
            <person name="Castro-Garcia L."/>
            <person name="Imbaud O."/>
            <person name="Abrouk D."/>
            <person name="Fournier P."/>
            <person name="Briolay J."/>
            <person name="Nguyen A."/>
            <person name="Normand P."/>
            <person name="Fernandez M.P."/>
            <person name="Brochier-Armanet C."/>
            <person name="Herrera-Belaroussi A."/>
        </authorList>
    </citation>
    <scope>NUCLEOTIDE SEQUENCE [LARGE SCALE GENOMIC DNA]</scope>
    <source>
        <strain evidence="3 4">AvVan</strain>
    </source>
</reference>
<proteinExistence type="predicted"/>
<evidence type="ECO:0000256" key="1">
    <source>
        <dbReference type="ARBA" id="ARBA00023125"/>
    </source>
</evidence>
<dbReference type="RefSeq" id="WP_161982941.1">
    <property type="nucleotide sequence ID" value="NZ_SSXH01000057.1"/>
</dbReference>
<feature type="non-terminal residue" evidence="3">
    <location>
        <position position="1"/>
    </location>
</feature>
<name>A0A4S5ET51_9ACTN</name>
<dbReference type="GO" id="GO:0003677">
    <property type="term" value="F:DNA binding"/>
    <property type="evidence" value="ECO:0007669"/>
    <property type="project" value="UniProtKB-KW"/>
</dbReference>
<sequence length="62" mass="6695">GRVVVEVNARHTSQRCAACGRVAKENRPTRAEFCCVRCGHTADADENAAVNILRRQADAQAA</sequence>
<keyword evidence="1" id="KW-0238">DNA-binding</keyword>
<feature type="domain" description="Cas12f1-like TNB" evidence="2">
    <location>
        <begin position="1"/>
        <end position="52"/>
    </location>
</feature>
<evidence type="ECO:0000259" key="2">
    <source>
        <dbReference type="Pfam" id="PF07282"/>
    </source>
</evidence>